<dbReference type="EMBL" id="MH884508">
    <property type="protein sequence ID" value="AYP68229.1"/>
    <property type="molecule type" value="Genomic_DNA"/>
</dbReference>
<reference evidence="2 3" key="1">
    <citation type="submission" date="2018-09" db="EMBL/GenBank/DDBJ databases">
        <title>Comparative Genomic Analysis of Eight Novel Haloalkaliphilic Bacteriophages from Lake Elmenteita, Kenya.</title>
        <authorList>
            <person name="Akhwale J.K."/>
        </authorList>
    </citation>
    <scope>NUCLEOTIDE SEQUENCE [LARGE SCALE GENOMIC DNA]</scope>
</reference>
<gene>
    <name evidence="2" type="ORF">vBBcoS136_00097</name>
</gene>
<dbReference type="SUPFAM" id="SSF52540">
    <property type="entry name" value="P-loop containing nucleoside triphosphate hydrolases"/>
    <property type="match status" value="1"/>
</dbReference>
<evidence type="ECO:0000313" key="3">
    <source>
        <dbReference type="Proteomes" id="UP000274199"/>
    </source>
</evidence>
<evidence type="ECO:0000313" key="2">
    <source>
        <dbReference type="EMBL" id="AYP68229.1"/>
    </source>
</evidence>
<accession>A0A3G3BVE9</accession>
<feature type="region of interest" description="Disordered" evidence="1">
    <location>
        <begin position="934"/>
        <end position="953"/>
    </location>
</feature>
<organism evidence="2 3">
    <name type="scientific">Bacillus phage vB_BcoS-136</name>
    <dbReference type="NCBI Taxonomy" id="2419619"/>
    <lineage>
        <taxon>Viruses</taxon>
        <taxon>Duplodnaviria</taxon>
        <taxon>Heunggongvirae</taxon>
        <taxon>Uroviricota</taxon>
        <taxon>Caudoviricetes</taxon>
        <taxon>Heleneionescovirinae</taxon>
        <taxon>Kenyattavirus</taxon>
        <taxon>Kenyattavirus kv136</taxon>
    </lineage>
</organism>
<dbReference type="InterPro" id="IPR027417">
    <property type="entry name" value="P-loop_NTPase"/>
</dbReference>
<sequence length="953" mass="110022">MGLGSSPNLPMVIENRLPTLWKKKRKVWKIDEFVKMYREPIVTYSITPNNAPEMPEHNDGGFSRNRRPTRRNYSHSDFEDNVFNSSQNSEMILNTISGLFSKFYAPERIRFYKDGIKIKMNDVVSYKIAIIDGKMKFYLTVPKRWAKSFTSAIKRDWGQVDITKVEEKIVDFNPSRAKAMEIGLRHHYALSLKHDKQGDDNFMSSIASLASTLGEGDKVLIDYNIEPVNNVWKEKAMKKVKAFKEGKTPAREDLLTFNGIVGKVLDMFNAIFDEFSKMIEDIMGVSEEEKKEKEQMFELKYSDQKIHANSKGYKVQIRVLGESDDDKKVKHAFKNIENAFSLLDGDNKFVVSHVRTKRGIKSIIKAVEEDKPIVAKNSDVYFEKELNNILRMPNKQTLKEYQNAIMQDNFTRTEISADFFKNENGAIPFGHTLEKESRTIYFGGYKREWWTSKGRYVKDKTRLDDRSTATMVFGTMGSGKTSLSETQALYTFGTHLPDRETWKKESKSVVVFDVADGAMINNIYNHVPDWLKDRVVILNHSNFNNPIAVNNADLDEFNTEIMKDEDYAYTLAEMEAKLVLEILQSDKSISMDRWFVSALQCVHSINKDWGYIEAMRTLIDDDFREAEVIPNLKNRRLQLEMNTYHRMATEGETKKIVQTIENRFSQLERDQKLWDCIAQRPLRDESGKVKLNFRTLMDGDEDGAYLILVYIPKSGVSQLYRKFLFAHYFTKIWNVALSREVGFAGREYRPETLVVIDEIHQIIDIPLIGRLFIDLFKEPRKYSLRLWLTLHGWSSLAKAGRGIEGDIKQSIMDNGCNLIMLKGGGEAFQSLGDFLQPMTLADFNNLMNMDFCGIFAIRWKNGNHVFQAKLIKPLGINDDFKKYSDNDSNFLTSYSSPYGRGKDEVRDDNLDRSYAMIENAIVGAFGNEEVGEEEWKGLEEVGKKDKKEGKKRI</sequence>
<feature type="region of interest" description="Disordered" evidence="1">
    <location>
        <begin position="48"/>
        <end position="71"/>
    </location>
</feature>
<dbReference type="Gene3D" id="3.40.50.300">
    <property type="entry name" value="P-loop containing nucleotide triphosphate hydrolases"/>
    <property type="match status" value="1"/>
</dbReference>
<proteinExistence type="predicted"/>
<protein>
    <submittedName>
        <fullName evidence="2">AAA-like domain protein</fullName>
    </submittedName>
</protein>
<name>A0A3G3BVE9_9CAUD</name>
<evidence type="ECO:0000256" key="1">
    <source>
        <dbReference type="SAM" id="MobiDB-lite"/>
    </source>
</evidence>
<dbReference type="Proteomes" id="UP000274199">
    <property type="component" value="Segment"/>
</dbReference>
<keyword evidence="3" id="KW-1185">Reference proteome</keyword>